<dbReference type="InterPro" id="IPR033276">
    <property type="entry name" value="BB"/>
</dbReference>
<dbReference type="GO" id="GO:0016567">
    <property type="term" value="P:protein ubiquitination"/>
    <property type="evidence" value="ECO:0007669"/>
    <property type="project" value="InterPro"/>
</dbReference>
<evidence type="ECO:0000259" key="2">
    <source>
        <dbReference type="Pfam" id="PF13639"/>
    </source>
</evidence>
<dbReference type="AlphaFoldDB" id="A0A6J5X478"/>
<dbReference type="GO" id="GO:0004842">
    <property type="term" value="F:ubiquitin-protein transferase activity"/>
    <property type="evidence" value="ECO:0007669"/>
    <property type="project" value="InterPro"/>
</dbReference>
<feature type="compositionally biased region" description="Basic and acidic residues" evidence="1">
    <location>
        <begin position="85"/>
        <end position="94"/>
    </location>
</feature>
<dbReference type="EMBL" id="CAEKKB010000004">
    <property type="protein sequence ID" value="CAB4308649.1"/>
    <property type="molecule type" value="Genomic_DNA"/>
</dbReference>
<dbReference type="Pfam" id="PF13639">
    <property type="entry name" value="zf-RING_2"/>
    <property type="match status" value="1"/>
</dbReference>
<feature type="domain" description="RING-type" evidence="2">
    <location>
        <begin position="198"/>
        <end position="235"/>
    </location>
</feature>
<organism evidence="3 4">
    <name type="scientific">Prunus armeniaca</name>
    <name type="common">Apricot</name>
    <name type="synonym">Armeniaca vulgaris</name>
    <dbReference type="NCBI Taxonomy" id="36596"/>
    <lineage>
        <taxon>Eukaryota</taxon>
        <taxon>Viridiplantae</taxon>
        <taxon>Streptophyta</taxon>
        <taxon>Embryophyta</taxon>
        <taxon>Tracheophyta</taxon>
        <taxon>Spermatophyta</taxon>
        <taxon>Magnoliopsida</taxon>
        <taxon>eudicotyledons</taxon>
        <taxon>Gunneridae</taxon>
        <taxon>Pentapetalae</taxon>
        <taxon>rosids</taxon>
        <taxon>fabids</taxon>
        <taxon>Rosales</taxon>
        <taxon>Rosaceae</taxon>
        <taxon>Amygdaloideae</taxon>
        <taxon>Amygdaleae</taxon>
        <taxon>Prunus</taxon>
    </lineage>
</organism>
<sequence>MSWNPHMEVHYTYTGCPYSTAGSFMEYFEGLTYEHVNFIFSGDSHAQESAYPTTNTNYYKFGLSEPGNTSYYDLGFGHAYELNDPDPRGGEQRRLLQSSSTTTNEQNVAVNSEWEGNANTSTRDNPIECPRRNQNSQDYQVIWQDNIDPDSMTYEELLELGEAVGTQSRGLSQDQISLLPISKYKCSFFSRKKSRDERCVICQMEYKRGDRRITLPCKHLYHAGCGTRWLSINKWLTWICGCNYGHIKHWEEADSRWDRVCHIPCEVPVCCFQTIQRRDLRSCCYYGEQEGIFCCGWSCSNLCFKPYLANVDGEAEESESPVDEGSGDHEVGVEGVADDPAEEIPALGVEPVPEVVEALLGQVEGSAVIEIRIELVDHGL</sequence>
<reference evidence="4" key="1">
    <citation type="journal article" date="2020" name="Genome Biol.">
        <title>Gamete binning: chromosome-level and haplotype-resolved genome assembly enabled by high-throughput single-cell sequencing of gamete genomes.</title>
        <authorList>
            <person name="Campoy J.A."/>
            <person name="Sun H."/>
            <person name="Goel M."/>
            <person name="Jiao W.-B."/>
            <person name="Folz-Donahue K."/>
            <person name="Wang N."/>
            <person name="Rubio M."/>
            <person name="Liu C."/>
            <person name="Kukat C."/>
            <person name="Ruiz D."/>
            <person name="Huettel B."/>
            <person name="Schneeberger K."/>
        </authorList>
    </citation>
    <scope>NUCLEOTIDE SEQUENCE [LARGE SCALE GENOMIC DNA]</scope>
    <source>
        <strain evidence="4">cv. Rojo Pasion</strain>
    </source>
</reference>
<dbReference type="GO" id="GO:0046621">
    <property type="term" value="P:negative regulation of organ growth"/>
    <property type="evidence" value="ECO:0007669"/>
    <property type="project" value="InterPro"/>
</dbReference>
<dbReference type="Proteomes" id="UP000507245">
    <property type="component" value="Unassembled WGS sequence"/>
</dbReference>
<keyword evidence="4" id="KW-1185">Reference proteome</keyword>
<accession>A0A6J5X478</accession>
<evidence type="ECO:0000313" key="4">
    <source>
        <dbReference type="Proteomes" id="UP000507245"/>
    </source>
</evidence>
<dbReference type="PANTHER" id="PTHR46400:SF5">
    <property type="entry name" value="RING-TYPE DOMAIN-CONTAINING PROTEIN"/>
    <property type="match status" value="1"/>
</dbReference>
<dbReference type="SUPFAM" id="SSF57850">
    <property type="entry name" value="RING/U-box"/>
    <property type="match status" value="1"/>
</dbReference>
<dbReference type="InterPro" id="IPR001841">
    <property type="entry name" value="Znf_RING"/>
</dbReference>
<evidence type="ECO:0000256" key="1">
    <source>
        <dbReference type="SAM" id="MobiDB-lite"/>
    </source>
</evidence>
<dbReference type="OrthoDB" id="9984778at2759"/>
<dbReference type="PANTHER" id="PTHR46400">
    <property type="entry name" value="RING/U-BOX SUPERFAMILY PROTEIN"/>
    <property type="match status" value="1"/>
</dbReference>
<protein>
    <recommendedName>
        <fullName evidence="2">RING-type domain-containing protein</fullName>
    </recommendedName>
</protein>
<feature type="compositionally biased region" description="Polar residues" evidence="1">
    <location>
        <begin position="95"/>
        <end position="110"/>
    </location>
</feature>
<name>A0A6J5X478_PRUAR</name>
<feature type="region of interest" description="Disordered" evidence="1">
    <location>
        <begin position="82"/>
        <end position="132"/>
    </location>
</feature>
<dbReference type="InterPro" id="IPR013083">
    <property type="entry name" value="Znf_RING/FYVE/PHD"/>
</dbReference>
<evidence type="ECO:0000313" key="3">
    <source>
        <dbReference type="EMBL" id="CAB4308649.1"/>
    </source>
</evidence>
<gene>
    <name evidence="3" type="ORF">ORAREDHAP_LOCUS28348</name>
</gene>
<proteinExistence type="predicted"/>
<dbReference type="GO" id="GO:0031624">
    <property type="term" value="F:ubiquitin conjugating enzyme binding"/>
    <property type="evidence" value="ECO:0007669"/>
    <property type="project" value="TreeGrafter"/>
</dbReference>
<dbReference type="Gene3D" id="3.30.40.10">
    <property type="entry name" value="Zinc/RING finger domain, C3HC4 (zinc finger)"/>
    <property type="match status" value="1"/>
</dbReference>
<dbReference type="GO" id="GO:0048437">
    <property type="term" value="P:floral organ development"/>
    <property type="evidence" value="ECO:0007669"/>
    <property type="project" value="TreeGrafter"/>
</dbReference>
<dbReference type="FunFam" id="3.30.40.10:FF:000226">
    <property type="entry name" value="E3 ubiquitin ligase BIG BROTHER"/>
    <property type="match status" value="1"/>
</dbReference>